<keyword evidence="6" id="KW-1185">Reference proteome</keyword>
<sequence>MTESAQWHKHLPSAWVHENPALAALMQAESLTAALKALAAPFSVRLLHLGAVAWQPHEAGFIELAAATPLHGREVLLCLDDVPVVWARSVCAAASPQWRDLLDCGTQPLGARLFGHDLPLQRTAFEYAPIANPQPGAAETVWMRRSAFDWQGEKLYLGEAFLPALAGFLTSSQSV</sequence>
<proteinExistence type="predicted"/>
<name>A0A892ZE09_9NEIS</name>
<dbReference type="GO" id="GO:0008813">
    <property type="term" value="F:chorismate lyase activity"/>
    <property type="evidence" value="ECO:0007669"/>
    <property type="project" value="InterPro"/>
</dbReference>
<keyword evidence="4" id="KW-0670">Pyruvate</keyword>
<dbReference type="PANTHER" id="PTHR38683">
    <property type="entry name" value="CHORISMATE PYRUVATE-LYASE"/>
    <property type="match status" value="1"/>
</dbReference>
<dbReference type="PANTHER" id="PTHR38683:SF1">
    <property type="entry name" value="CHORISMATE PYRUVATE-LYASE"/>
    <property type="match status" value="1"/>
</dbReference>
<gene>
    <name evidence="5" type="ORF">JQU52_11120</name>
</gene>
<accession>A0A892ZE09</accession>
<dbReference type="SUPFAM" id="SSF64288">
    <property type="entry name" value="Chorismate lyase-like"/>
    <property type="match status" value="1"/>
</dbReference>
<protein>
    <submittedName>
        <fullName evidence="5">Chorismate lyase</fullName>
    </submittedName>
</protein>
<dbReference type="EMBL" id="CP069798">
    <property type="protein sequence ID" value="QRQ81261.1"/>
    <property type="molecule type" value="Genomic_DNA"/>
</dbReference>
<evidence type="ECO:0000313" key="5">
    <source>
        <dbReference type="EMBL" id="QRQ81261.1"/>
    </source>
</evidence>
<evidence type="ECO:0000256" key="1">
    <source>
        <dbReference type="ARBA" id="ARBA00022490"/>
    </source>
</evidence>
<keyword evidence="2" id="KW-0831">Ubiquinone biosynthesis</keyword>
<dbReference type="GO" id="GO:0005829">
    <property type="term" value="C:cytosol"/>
    <property type="evidence" value="ECO:0007669"/>
    <property type="project" value="TreeGrafter"/>
</dbReference>
<dbReference type="AlphaFoldDB" id="A0A892ZE09"/>
<dbReference type="InterPro" id="IPR007440">
    <property type="entry name" value="Chorismate--pyruvate_lyase"/>
</dbReference>
<keyword evidence="1" id="KW-0963">Cytoplasm</keyword>
<evidence type="ECO:0000256" key="3">
    <source>
        <dbReference type="ARBA" id="ARBA00023239"/>
    </source>
</evidence>
<dbReference type="RefSeq" id="WP_230338551.1">
    <property type="nucleotide sequence ID" value="NZ_CP069798.1"/>
</dbReference>
<reference evidence="5" key="1">
    <citation type="submission" date="2021-02" db="EMBL/GenBank/DDBJ databases">
        <title>Neisseriaceae sp. 26B isolated from the cloaca of a Common Toad-headed Turtle (Mesoclemmys nasuta).</title>
        <authorList>
            <person name="Spergser J."/>
            <person name="Busse H.-J."/>
        </authorList>
    </citation>
    <scope>NUCLEOTIDE SEQUENCE</scope>
    <source>
        <strain evidence="5">26B</strain>
    </source>
</reference>
<dbReference type="InterPro" id="IPR028978">
    <property type="entry name" value="Chorismate_lyase_/UTRA_dom_sf"/>
</dbReference>
<evidence type="ECO:0000313" key="6">
    <source>
        <dbReference type="Proteomes" id="UP000653156"/>
    </source>
</evidence>
<dbReference type="Pfam" id="PF04345">
    <property type="entry name" value="Chor_lyase"/>
    <property type="match status" value="1"/>
</dbReference>
<evidence type="ECO:0000256" key="2">
    <source>
        <dbReference type="ARBA" id="ARBA00022688"/>
    </source>
</evidence>
<dbReference type="GO" id="GO:0006744">
    <property type="term" value="P:ubiquinone biosynthetic process"/>
    <property type="evidence" value="ECO:0007669"/>
    <property type="project" value="UniProtKB-KW"/>
</dbReference>
<organism evidence="5 6">
    <name type="scientific">Paralysiella testudinis</name>
    <dbReference type="NCBI Taxonomy" id="2809020"/>
    <lineage>
        <taxon>Bacteria</taxon>
        <taxon>Pseudomonadati</taxon>
        <taxon>Pseudomonadota</taxon>
        <taxon>Betaproteobacteria</taxon>
        <taxon>Neisseriales</taxon>
        <taxon>Neisseriaceae</taxon>
        <taxon>Paralysiella</taxon>
    </lineage>
</organism>
<dbReference type="Proteomes" id="UP000653156">
    <property type="component" value="Chromosome"/>
</dbReference>
<evidence type="ECO:0000256" key="4">
    <source>
        <dbReference type="ARBA" id="ARBA00023317"/>
    </source>
</evidence>
<dbReference type="KEGG" id="ptes:JQU52_11120"/>
<keyword evidence="3 5" id="KW-0456">Lyase</keyword>
<dbReference type="Gene3D" id="3.40.1410.10">
    <property type="entry name" value="Chorismate lyase-like"/>
    <property type="match status" value="1"/>
</dbReference>